<protein>
    <submittedName>
        <fullName evidence="2">Uncharacterized protein</fullName>
    </submittedName>
</protein>
<keyword evidence="1" id="KW-0472">Membrane</keyword>
<organism evidence="2 3">
    <name type="scientific">Halomicrobium zhouii</name>
    <dbReference type="NCBI Taxonomy" id="767519"/>
    <lineage>
        <taxon>Archaea</taxon>
        <taxon>Methanobacteriati</taxon>
        <taxon>Methanobacteriota</taxon>
        <taxon>Stenosarchaea group</taxon>
        <taxon>Halobacteria</taxon>
        <taxon>Halobacteriales</taxon>
        <taxon>Haloarculaceae</taxon>
        <taxon>Halomicrobium</taxon>
    </lineage>
</organism>
<keyword evidence="1" id="KW-0812">Transmembrane</keyword>
<feature type="transmembrane region" description="Helical" evidence="1">
    <location>
        <begin position="21"/>
        <end position="46"/>
    </location>
</feature>
<accession>A0A1I6KA39</accession>
<gene>
    <name evidence="2" type="ORF">SAMN05216559_0401</name>
</gene>
<reference evidence="2 3" key="1">
    <citation type="submission" date="2016-10" db="EMBL/GenBank/DDBJ databases">
        <authorList>
            <person name="de Groot N.N."/>
        </authorList>
    </citation>
    <scope>NUCLEOTIDE SEQUENCE [LARGE SCALE GENOMIC DNA]</scope>
    <source>
        <strain evidence="2 3">CGMCC 1.10457</strain>
    </source>
</reference>
<keyword evidence="1" id="KW-1133">Transmembrane helix</keyword>
<dbReference type="AlphaFoldDB" id="A0A1I6KA39"/>
<evidence type="ECO:0000313" key="3">
    <source>
        <dbReference type="Proteomes" id="UP000199062"/>
    </source>
</evidence>
<sequence>MTWNFVRRFKDIDFRSFTDLNVSYLSFILTTLAITTIAVLLSIGGYHWLDWTADTTQLYLRAAGTLATVLLVAANLAVLRHSLRVDKRERYQDIAEDIISDHLVPMKSALVSNLNSLHDSTVRWDNTSTPEPFQNPFDAGTASHSLSHIFSQAYPEFTTEIRELYSDFVSYSIDARRVSDDLEPVIKRILRQTEIQTTGVPYDADEEPPYHEIQDRDGLIVNITSGDDAPEFDTDDLISNLIAGNTPRQNEYALAFWLSFTSHFRDQMHENHPELLERFDEMKGEQEELTTETDDLIRELDGTIQYIRTNPDYISPETS</sequence>
<dbReference type="RefSeq" id="WP_143117617.1">
    <property type="nucleotide sequence ID" value="NZ_FOZK01000001.1"/>
</dbReference>
<dbReference type="Proteomes" id="UP000199062">
    <property type="component" value="Unassembled WGS sequence"/>
</dbReference>
<evidence type="ECO:0000256" key="1">
    <source>
        <dbReference type="SAM" id="Phobius"/>
    </source>
</evidence>
<evidence type="ECO:0000313" key="2">
    <source>
        <dbReference type="EMBL" id="SFR87760.1"/>
    </source>
</evidence>
<proteinExistence type="predicted"/>
<feature type="transmembrane region" description="Helical" evidence="1">
    <location>
        <begin position="58"/>
        <end position="79"/>
    </location>
</feature>
<name>A0A1I6KA39_9EURY</name>
<keyword evidence="3" id="KW-1185">Reference proteome</keyword>
<dbReference type="EMBL" id="FOZK01000001">
    <property type="protein sequence ID" value="SFR87760.1"/>
    <property type="molecule type" value="Genomic_DNA"/>
</dbReference>